<comment type="caution">
    <text evidence="1">The sequence shown here is derived from an EMBL/GenBank/DDBJ whole genome shotgun (WGS) entry which is preliminary data.</text>
</comment>
<sequence>MADKAWKALERRVAAFLGGTRNRMSGAVDQLTAGDVVHDTLYVEVKQRSTLALDTWMTEAVASAKSEVKTPIMALHRKGSKTVIYAFREKDAEFVCVEVLRRFGWEFD</sequence>
<gene>
    <name evidence="1" type="ORF">LCGC14_2865790</name>
</gene>
<organism evidence="1">
    <name type="scientific">marine sediment metagenome</name>
    <dbReference type="NCBI Taxonomy" id="412755"/>
    <lineage>
        <taxon>unclassified sequences</taxon>
        <taxon>metagenomes</taxon>
        <taxon>ecological metagenomes</taxon>
    </lineage>
</organism>
<evidence type="ECO:0008006" key="2">
    <source>
        <dbReference type="Google" id="ProtNLM"/>
    </source>
</evidence>
<proteinExistence type="predicted"/>
<evidence type="ECO:0000313" key="1">
    <source>
        <dbReference type="EMBL" id="KKK76225.1"/>
    </source>
</evidence>
<dbReference type="EMBL" id="LAZR01055502">
    <property type="protein sequence ID" value="KKK76225.1"/>
    <property type="molecule type" value="Genomic_DNA"/>
</dbReference>
<accession>A0A0F8YR11</accession>
<name>A0A0F8YR11_9ZZZZ</name>
<reference evidence="1" key="1">
    <citation type="journal article" date="2015" name="Nature">
        <title>Complex archaea that bridge the gap between prokaryotes and eukaryotes.</title>
        <authorList>
            <person name="Spang A."/>
            <person name="Saw J.H."/>
            <person name="Jorgensen S.L."/>
            <person name="Zaremba-Niedzwiedzka K."/>
            <person name="Martijn J."/>
            <person name="Lind A.E."/>
            <person name="van Eijk R."/>
            <person name="Schleper C."/>
            <person name="Guy L."/>
            <person name="Ettema T.J."/>
        </authorList>
    </citation>
    <scope>NUCLEOTIDE SEQUENCE</scope>
</reference>
<dbReference type="AlphaFoldDB" id="A0A0F8YR11"/>
<protein>
    <recommendedName>
        <fullName evidence="2">Holliday junction resolvase</fullName>
    </recommendedName>
</protein>